<dbReference type="EMBL" id="JBHLXE010000046">
    <property type="protein sequence ID" value="MFC0179346.1"/>
    <property type="molecule type" value="Genomic_DNA"/>
</dbReference>
<feature type="signal peptide" evidence="1">
    <location>
        <begin position="1"/>
        <end position="26"/>
    </location>
</feature>
<sequence length="186" mass="21281">MTRKYKKLSLAFLSVLSACSPLYIYANIKQTPSVVEERIKVTNEKKEDNLNFIQMFTNLHSNTDPNVFLNAIELSPYSTRVQLTIDPINPSGAYCLWDVNDPSAYRLIDVDTNKIYFLEKQVSPIKSCNQNEWYQLFRNEVAEIQLFFPALGEEVKNIQLIEGVAGDEQTSAQFSVVQLERTSKSN</sequence>
<reference evidence="2 3" key="1">
    <citation type="submission" date="2024-09" db="EMBL/GenBank/DDBJ databases">
        <authorList>
            <person name="Sun Q."/>
            <person name="Mori K."/>
        </authorList>
    </citation>
    <scope>NUCLEOTIDE SEQUENCE [LARGE SCALE GENOMIC DNA]</scope>
    <source>
        <strain evidence="2 3">CCM 8545</strain>
    </source>
</reference>
<name>A0ABV6C8P6_9GAMM</name>
<dbReference type="PROSITE" id="PS51257">
    <property type="entry name" value="PROKAR_LIPOPROTEIN"/>
    <property type="match status" value="1"/>
</dbReference>
<comment type="caution">
    <text evidence="2">The sequence shown here is derived from an EMBL/GenBank/DDBJ whole genome shotgun (WGS) entry which is preliminary data.</text>
</comment>
<evidence type="ECO:0000313" key="3">
    <source>
        <dbReference type="Proteomes" id="UP001589758"/>
    </source>
</evidence>
<protein>
    <recommendedName>
        <fullName evidence="4">Lipoprotein</fullName>
    </recommendedName>
</protein>
<dbReference type="RefSeq" id="WP_385876445.1">
    <property type="nucleotide sequence ID" value="NZ_JBHLXE010000046.1"/>
</dbReference>
<gene>
    <name evidence="2" type="ORF">ACFFIT_04425</name>
</gene>
<feature type="chain" id="PRO_5045651622" description="Lipoprotein" evidence="1">
    <location>
        <begin position="27"/>
        <end position="186"/>
    </location>
</feature>
<accession>A0ABV6C8P6</accession>
<keyword evidence="3" id="KW-1185">Reference proteome</keyword>
<keyword evidence="1" id="KW-0732">Signal</keyword>
<evidence type="ECO:0000313" key="2">
    <source>
        <dbReference type="EMBL" id="MFC0179346.1"/>
    </source>
</evidence>
<evidence type="ECO:0008006" key="4">
    <source>
        <dbReference type="Google" id="ProtNLM"/>
    </source>
</evidence>
<proteinExistence type="predicted"/>
<evidence type="ECO:0000256" key="1">
    <source>
        <dbReference type="SAM" id="SignalP"/>
    </source>
</evidence>
<dbReference type="Proteomes" id="UP001589758">
    <property type="component" value="Unassembled WGS sequence"/>
</dbReference>
<organism evidence="2 3">
    <name type="scientific">Thorsellia kenyensis</name>
    <dbReference type="NCBI Taxonomy" id="1549888"/>
    <lineage>
        <taxon>Bacteria</taxon>
        <taxon>Pseudomonadati</taxon>
        <taxon>Pseudomonadota</taxon>
        <taxon>Gammaproteobacteria</taxon>
        <taxon>Enterobacterales</taxon>
        <taxon>Thorselliaceae</taxon>
        <taxon>Thorsellia</taxon>
    </lineage>
</organism>